<dbReference type="Pfam" id="PF00583">
    <property type="entry name" value="Acetyltransf_1"/>
    <property type="match status" value="1"/>
</dbReference>
<keyword evidence="5" id="KW-1185">Reference proteome</keyword>
<gene>
    <name evidence="4" type="ORF">FB459_1379</name>
</gene>
<dbReference type="PANTHER" id="PTHR43800">
    <property type="entry name" value="PEPTIDYL-LYSINE N-ACETYLTRANSFERASE YJAB"/>
    <property type="match status" value="1"/>
</dbReference>
<sequence length="166" mass="18878">MSLSEYQIRRPRMTDADALGRAHVQIWREAYRGLMTHEALAALDPGTRADRWRTIIETTPPQRRTFVAEHRGTAELVGFITVDESRDEDPPTPLELWALNVVSAHHGTGVAQALVDRALGRRAAHLWVVDGNHRAQAFYRRNGFRDDGGRKRDDDLGVDLIRMSRM</sequence>
<keyword evidence="4" id="KW-0689">Ribosomal protein</keyword>
<dbReference type="SUPFAM" id="SSF55729">
    <property type="entry name" value="Acyl-CoA N-acyltransferases (Nat)"/>
    <property type="match status" value="1"/>
</dbReference>
<protein>
    <submittedName>
        <fullName evidence="4">Ribosomal protein S18 acetylase RimI-like enzyme</fullName>
    </submittedName>
</protein>
<organism evidence="4 5">
    <name type="scientific">Yimella lutea</name>
    <dbReference type="NCBI Taxonomy" id="587872"/>
    <lineage>
        <taxon>Bacteria</taxon>
        <taxon>Bacillati</taxon>
        <taxon>Actinomycetota</taxon>
        <taxon>Actinomycetes</taxon>
        <taxon>Micrococcales</taxon>
        <taxon>Dermacoccaceae</taxon>
        <taxon>Yimella</taxon>
    </lineage>
</organism>
<keyword evidence="4" id="KW-0687">Ribonucleoprotein</keyword>
<dbReference type="PANTHER" id="PTHR43800:SF1">
    <property type="entry name" value="PEPTIDYL-LYSINE N-ACETYLTRANSFERASE YJAB"/>
    <property type="match status" value="1"/>
</dbReference>
<dbReference type="EMBL" id="VFMO01000001">
    <property type="protein sequence ID" value="TQJ13942.1"/>
    <property type="molecule type" value="Genomic_DNA"/>
</dbReference>
<dbReference type="Gene3D" id="3.40.630.30">
    <property type="match status" value="1"/>
</dbReference>
<evidence type="ECO:0000313" key="5">
    <source>
        <dbReference type="Proteomes" id="UP000320806"/>
    </source>
</evidence>
<keyword evidence="2" id="KW-0012">Acyltransferase</keyword>
<proteinExistence type="predicted"/>
<dbReference type="RefSeq" id="WP_141927896.1">
    <property type="nucleotide sequence ID" value="NZ_BAABCI010000002.1"/>
</dbReference>
<dbReference type="GO" id="GO:0005840">
    <property type="term" value="C:ribosome"/>
    <property type="evidence" value="ECO:0007669"/>
    <property type="project" value="UniProtKB-KW"/>
</dbReference>
<evidence type="ECO:0000256" key="1">
    <source>
        <dbReference type="ARBA" id="ARBA00022679"/>
    </source>
</evidence>
<evidence type="ECO:0000256" key="2">
    <source>
        <dbReference type="ARBA" id="ARBA00023315"/>
    </source>
</evidence>
<evidence type="ECO:0000313" key="4">
    <source>
        <dbReference type="EMBL" id="TQJ13942.1"/>
    </source>
</evidence>
<dbReference type="PROSITE" id="PS51186">
    <property type="entry name" value="GNAT"/>
    <property type="match status" value="1"/>
</dbReference>
<evidence type="ECO:0000259" key="3">
    <source>
        <dbReference type="PROSITE" id="PS51186"/>
    </source>
</evidence>
<comment type="caution">
    <text evidence="4">The sequence shown here is derived from an EMBL/GenBank/DDBJ whole genome shotgun (WGS) entry which is preliminary data.</text>
</comment>
<accession>A0A542EF26</accession>
<feature type="domain" description="N-acetyltransferase" evidence="3">
    <location>
        <begin position="6"/>
        <end position="166"/>
    </location>
</feature>
<dbReference type="AlphaFoldDB" id="A0A542EF26"/>
<dbReference type="GO" id="GO:0016747">
    <property type="term" value="F:acyltransferase activity, transferring groups other than amino-acyl groups"/>
    <property type="evidence" value="ECO:0007669"/>
    <property type="project" value="InterPro"/>
</dbReference>
<dbReference type="OrthoDB" id="5243635at2"/>
<name>A0A542EF26_9MICO</name>
<dbReference type="InterPro" id="IPR000182">
    <property type="entry name" value="GNAT_dom"/>
</dbReference>
<dbReference type="InterPro" id="IPR016181">
    <property type="entry name" value="Acyl_CoA_acyltransferase"/>
</dbReference>
<keyword evidence="1" id="KW-0808">Transferase</keyword>
<dbReference type="Proteomes" id="UP000320806">
    <property type="component" value="Unassembled WGS sequence"/>
</dbReference>
<reference evidence="4 5" key="1">
    <citation type="submission" date="2019-06" db="EMBL/GenBank/DDBJ databases">
        <title>Sequencing the genomes of 1000 actinobacteria strains.</title>
        <authorList>
            <person name="Klenk H.-P."/>
        </authorList>
    </citation>
    <scope>NUCLEOTIDE SEQUENCE [LARGE SCALE GENOMIC DNA]</scope>
    <source>
        <strain evidence="4 5">DSM 19828</strain>
    </source>
</reference>